<dbReference type="Gene3D" id="3.90.1010.10">
    <property type="match status" value="1"/>
</dbReference>
<dbReference type="OrthoDB" id="9804157at2"/>
<dbReference type="CDD" id="cd06664">
    <property type="entry name" value="IscU_like"/>
    <property type="match status" value="1"/>
</dbReference>
<gene>
    <name evidence="1" type="ORF">SAMN05920897_11621</name>
</gene>
<dbReference type="SUPFAM" id="SSF82649">
    <property type="entry name" value="SufE/NifU"/>
    <property type="match status" value="1"/>
</dbReference>
<proteinExistence type="predicted"/>
<dbReference type="AlphaFoldDB" id="A0A1N6VYE6"/>
<dbReference type="EMBL" id="FTMS01000016">
    <property type="protein sequence ID" value="SIQ82792.1"/>
    <property type="molecule type" value="Genomic_DNA"/>
</dbReference>
<name>A0A1N6VYE6_9SPIO</name>
<dbReference type="STRING" id="159291.SAMN05920897_11621"/>
<evidence type="ECO:0000313" key="2">
    <source>
        <dbReference type="Proteomes" id="UP000186400"/>
    </source>
</evidence>
<dbReference type="RefSeq" id="WP_076489504.1">
    <property type="nucleotide sequence ID" value="NZ_FTMS01000016.1"/>
</dbReference>
<sequence length="189" mass="20009">MSGRAGDKTWEELLLELVRRYYTPGGPAGAAPKVPPDPGYPEAVTEITVTNRSCGDSVTVCRGPGGQGGCGVQGLRIVARGCAVCKASAALAESTAALLSVQEIVSLCREMIARITAAREQESVALPGALSCTLPEDILRDLELLELVKNAPGRRRCATLSWEALAEAFAERESSDCVDTSQVIRYSEI</sequence>
<dbReference type="Proteomes" id="UP000186400">
    <property type="component" value="Unassembled WGS sequence"/>
</dbReference>
<dbReference type="GO" id="GO:0016226">
    <property type="term" value="P:iron-sulfur cluster assembly"/>
    <property type="evidence" value="ECO:0007669"/>
    <property type="project" value="InterPro"/>
</dbReference>
<organism evidence="1 2">
    <name type="scientific">Alkalispirochaeta americana</name>
    <dbReference type="NCBI Taxonomy" id="159291"/>
    <lineage>
        <taxon>Bacteria</taxon>
        <taxon>Pseudomonadati</taxon>
        <taxon>Spirochaetota</taxon>
        <taxon>Spirochaetia</taxon>
        <taxon>Spirochaetales</taxon>
        <taxon>Spirochaetaceae</taxon>
        <taxon>Alkalispirochaeta</taxon>
    </lineage>
</organism>
<protein>
    <submittedName>
        <fullName evidence="1">NifU homolog involved in Fe-S cluster formation</fullName>
    </submittedName>
</protein>
<dbReference type="InterPro" id="IPR002871">
    <property type="entry name" value="NIF_FeS_clus_asmbl_NifU_N"/>
</dbReference>
<dbReference type="GO" id="GO:0051536">
    <property type="term" value="F:iron-sulfur cluster binding"/>
    <property type="evidence" value="ECO:0007669"/>
    <property type="project" value="InterPro"/>
</dbReference>
<accession>A0A1N6VYE6</accession>
<keyword evidence="2" id="KW-1185">Reference proteome</keyword>
<reference evidence="2" key="1">
    <citation type="submission" date="2017-01" db="EMBL/GenBank/DDBJ databases">
        <authorList>
            <person name="Varghese N."/>
            <person name="Submissions S."/>
        </authorList>
    </citation>
    <scope>NUCLEOTIDE SEQUENCE [LARGE SCALE GENOMIC DNA]</scope>
    <source>
        <strain evidence="2">ASpG1</strain>
    </source>
</reference>
<evidence type="ECO:0000313" key="1">
    <source>
        <dbReference type="EMBL" id="SIQ82792.1"/>
    </source>
</evidence>
<dbReference type="GO" id="GO:0005506">
    <property type="term" value="F:iron ion binding"/>
    <property type="evidence" value="ECO:0007669"/>
    <property type="project" value="InterPro"/>
</dbReference>